<keyword evidence="1" id="KW-0472">Membrane</keyword>
<feature type="transmembrane region" description="Helical" evidence="1">
    <location>
        <begin position="98"/>
        <end position="118"/>
    </location>
</feature>
<organism evidence="2 3">
    <name type="scientific">Natronomonas aquatica</name>
    <dbReference type="NCBI Taxonomy" id="2841590"/>
    <lineage>
        <taxon>Archaea</taxon>
        <taxon>Methanobacteriati</taxon>
        <taxon>Methanobacteriota</taxon>
        <taxon>Stenosarchaea group</taxon>
        <taxon>Halobacteria</taxon>
        <taxon>Halobacteriales</taxon>
        <taxon>Natronomonadaceae</taxon>
        <taxon>Natronomonas</taxon>
    </lineage>
</organism>
<feature type="transmembrane region" description="Helical" evidence="1">
    <location>
        <begin position="58"/>
        <end position="78"/>
    </location>
</feature>
<proteinExistence type="predicted"/>
<evidence type="ECO:0000313" key="3">
    <source>
        <dbReference type="Proteomes" id="UP001139494"/>
    </source>
</evidence>
<dbReference type="Pfam" id="PF20587">
    <property type="entry name" value="DUF6789"/>
    <property type="match status" value="1"/>
</dbReference>
<reference evidence="2" key="1">
    <citation type="journal article" date="2023" name="Front. Microbiol.">
        <title>Genomic-based phylogenetic and metabolic analyses of the genus Natronomonas, and description of Natronomonas aquatica sp. nov.</title>
        <authorList>
            <person name="Garcia-Roldan A."/>
            <person name="Duran-Viseras A."/>
            <person name="de la Haba R.R."/>
            <person name="Corral P."/>
            <person name="Sanchez-Porro C."/>
            <person name="Ventosa A."/>
        </authorList>
    </citation>
    <scope>NUCLEOTIDE SEQUENCE</scope>
    <source>
        <strain evidence="2">F2-12</strain>
    </source>
</reference>
<evidence type="ECO:0000313" key="2">
    <source>
        <dbReference type="EMBL" id="MCQ4332787.1"/>
    </source>
</evidence>
<gene>
    <name evidence="2" type="ORF">KM295_04615</name>
</gene>
<dbReference type="InterPro" id="IPR046739">
    <property type="entry name" value="DUF6789"/>
</dbReference>
<keyword evidence="1" id="KW-1133">Transmembrane helix</keyword>
<dbReference type="Proteomes" id="UP001139494">
    <property type="component" value="Unassembled WGS sequence"/>
</dbReference>
<keyword evidence="3" id="KW-1185">Reference proteome</keyword>
<dbReference type="RefSeq" id="WP_256028725.1">
    <property type="nucleotide sequence ID" value="NZ_JAHLKM010000003.1"/>
</dbReference>
<feature type="transmembrane region" description="Helical" evidence="1">
    <location>
        <begin position="22"/>
        <end position="46"/>
    </location>
</feature>
<evidence type="ECO:0000256" key="1">
    <source>
        <dbReference type="SAM" id="Phobius"/>
    </source>
</evidence>
<accession>A0A9R1CS23</accession>
<dbReference type="AlphaFoldDB" id="A0A9R1CS23"/>
<keyword evidence="1" id="KW-0812">Transmembrane</keyword>
<protein>
    <submittedName>
        <fullName evidence="2">DUF1440 domain-containing protein</fullName>
    </submittedName>
</protein>
<dbReference type="EMBL" id="JAHLKM010000003">
    <property type="protein sequence ID" value="MCQ4332787.1"/>
    <property type="molecule type" value="Genomic_DNA"/>
</dbReference>
<comment type="caution">
    <text evidence="2">The sequence shown here is derived from an EMBL/GenBank/DDBJ whole genome shotgun (WGS) entry which is preliminary data.</text>
</comment>
<name>A0A9R1CS23_9EURY</name>
<sequence length="122" mass="13370">MGEVLFTAIPGMYGFEGVSRTVAIFVGWAIHLSHGTVLGLIFGVAVTVVPECGERLKYGFLAGVAYGIVLWVALASLLMPFWVGQAMSIDPPVPDWRLWSLLGHVLYGAFLGLLIPLYRRYE</sequence>